<keyword evidence="2" id="KW-1185">Reference proteome</keyword>
<comment type="caution">
    <text evidence="1">The sequence shown here is derived from an EMBL/GenBank/DDBJ whole genome shotgun (WGS) entry which is preliminary data.</text>
</comment>
<dbReference type="InterPro" id="IPR024747">
    <property type="entry name" value="Pyridox_Oxase-rel"/>
</dbReference>
<name>A0ABS5A5H4_9PSEU</name>
<dbReference type="SUPFAM" id="SSF50475">
    <property type="entry name" value="FMN-binding split barrel"/>
    <property type="match status" value="1"/>
</dbReference>
<reference evidence="1 2" key="1">
    <citation type="submission" date="2021-03" db="EMBL/GenBank/DDBJ databases">
        <title>Sequencing the genomes of 1000 actinobacteria strains.</title>
        <authorList>
            <person name="Klenk H.-P."/>
        </authorList>
    </citation>
    <scope>NUCLEOTIDE SEQUENCE [LARGE SCALE GENOMIC DNA]</scope>
    <source>
        <strain evidence="1 2">DSM 44580</strain>
    </source>
</reference>
<dbReference type="RefSeq" id="WP_086786241.1">
    <property type="nucleotide sequence ID" value="NZ_JAGIOO010000001.1"/>
</dbReference>
<dbReference type="Gene3D" id="2.30.110.10">
    <property type="entry name" value="Electron Transport, Fmn-binding Protein, Chain A"/>
    <property type="match status" value="1"/>
</dbReference>
<sequence length="135" mass="14397">MVAEHEAEVLSDSECLRLLGAATVGRIVFTEHALPAVQPVAFTLAGRVIEVSNGVDGRLAKAVSGEVVAFEADHVAYGGVEWSVVALGRVDPLPAWREDAVRHRLRIRIELLSGWRERGNNPLLTTGLPDPAAGG</sequence>
<evidence type="ECO:0000313" key="2">
    <source>
        <dbReference type="Proteomes" id="UP001519363"/>
    </source>
</evidence>
<dbReference type="EMBL" id="JAGIOO010000001">
    <property type="protein sequence ID" value="MBP2471839.1"/>
    <property type="molecule type" value="Genomic_DNA"/>
</dbReference>
<dbReference type="Pfam" id="PF12900">
    <property type="entry name" value="Pyridox_ox_2"/>
    <property type="match status" value="1"/>
</dbReference>
<dbReference type="InterPro" id="IPR012349">
    <property type="entry name" value="Split_barrel_FMN-bd"/>
</dbReference>
<evidence type="ECO:0000313" key="1">
    <source>
        <dbReference type="EMBL" id="MBP2471839.1"/>
    </source>
</evidence>
<dbReference type="Proteomes" id="UP001519363">
    <property type="component" value="Unassembled WGS sequence"/>
</dbReference>
<accession>A0ABS5A5H4</accession>
<gene>
    <name evidence="1" type="ORF">JOF53_000711</name>
</gene>
<organism evidence="1 2">
    <name type="scientific">Crossiella equi</name>
    <dbReference type="NCBI Taxonomy" id="130796"/>
    <lineage>
        <taxon>Bacteria</taxon>
        <taxon>Bacillati</taxon>
        <taxon>Actinomycetota</taxon>
        <taxon>Actinomycetes</taxon>
        <taxon>Pseudonocardiales</taxon>
        <taxon>Pseudonocardiaceae</taxon>
        <taxon>Crossiella</taxon>
    </lineage>
</organism>
<proteinExistence type="predicted"/>
<protein>
    <submittedName>
        <fullName evidence="1">Nitroimidazol reductase NimA-like FMN-containing flavoprotein (Pyridoxamine 5'-phosphate oxidase superfamily)</fullName>
    </submittedName>
</protein>